<organism evidence="3 4">
    <name type="scientific">Methylopila jiangsuensis</name>
    <dbReference type="NCBI Taxonomy" id="586230"/>
    <lineage>
        <taxon>Bacteria</taxon>
        <taxon>Pseudomonadati</taxon>
        <taxon>Pseudomonadota</taxon>
        <taxon>Alphaproteobacteria</taxon>
        <taxon>Hyphomicrobiales</taxon>
        <taxon>Methylopilaceae</taxon>
        <taxon>Methylopila</taxon>
    </lineage>
</organism>
<keyword evidence="4" id="KW-1185">Reference proteome</keyword>
<evidence type="ECO:0008006" key="5">
    <source>
        <dbReference type="Google" id="ProtNLM"/>
    </source>
</evidence>
<dbReference type="GO" id="GO:0005576">
    <property type="term" value="C:extracellular region"/>
    <property type="evidence" value="ECO:0007669"/>
    <property type="project" value="UniProtKB-SubCell"/>
</dbReference>
<evidence type="ECO:0000313" key="3">
    <source>
        <dbReference type="EMBL" id="GLK77572.1"/>
    </source>
</evidence>
<dbReference type="Proteomes" id="UP001143364">
    <property type="component" value="Unassembled WGS sequence"/>
</dbReference>
<reference evidence="3" key="2">
    <citation type="submission" date="2023-01" db="EMBL/GenBank/DDBJ databases">
        <authorList>
            <person name="Sun Q."/>
            <person name="Evtushenko L."/>
        </authorList>
    </citation>
    <scope>NUCLEOTIDE SEQUENCE</scope>
    <source>
        <strain evidence="3">VKM B-2555</strain>
    </source>
</reference>
<dbReference type="InterPro" id="IPR001343">
    <property type="entry name" value="Hemolysn_Ca-bd"/>
</dbReference>
<dbReference type="Gene3D" id="2.150.10.10">
    <property type="entry name" value="Serralysin-like metalloprotease, C-terminal"/>
    <property type="match status" value="3"/>
</dbReference>
<comment type="subcellular location">
    <subcellularLocation>
        <location evidence="1">Secreted</location>
    </subcellularLocation>
</comment>
<dbReference type="Pfam" id="PF00353">
    <property type="entry name" value="HemolysinCabind"/>
    <property type="match status" value="4"/>
</dbReference>
<name>A0A9W6JIA8_9HYPH</name>
<keyword evidence="2" id="KW-0964">Secreted</keyword>
<dbReference type="InterPro" id="IPR050557">
    <property type="entry name" value="RTX_toxin/Mannuronan_C5-epim"/>
</dbReference>
<comment type="caution">
    <text evidence="3">The sequence shown here is derived from an EMBL/GenBank/DDBJ whole genome shotgun (WGS) entry which is preliminary data.</text>
</comment>
<dbReference type="SUPFAM" id="SSF51120">
    <property type="entry name" value="beta-Roll"/>
    <property type="match status" value="2"/>
</dbReference>
<dbReference type="RefSeq" id="WP_271205414.1">
    <property type="nucleotide sequence ID" value="NZ_BSFK01000016.1"/>
</dbReference>
<dbReference type="GO" id="GO:0005509">
    <property type="term" value="F:calcium ion binding"/>
    <property type="evidence" value="ECO:0007669"/>
    <property type="project" value="InterPro"/>
</dbReference>
<evidence type="ECO:0000256" key="2">
    <source>
        <dbReference type="ARBA" id="ARBA00022525"/>
    </source>
</evidence>
<dbReference type="AlphaFoldDB" id="A0A9W6JIA8"/>
<dbReference type="InterPro" id="IPR011049">
    <property type="entry name" value="Serralysin-like_metalloprot_C"/>
</dbReference>
<accession>A0A9W6JIA8</accession>
<dbReference type="PROSITE" id="PS00330">
    <property type="entry name" value="HEMOLYSIN_CALCIUM"/>
    <property type="match status" value="2"/>
</dbReference>
<evidence type="ECO:0000256" key="1">
    <source>
        <dbReference type="ARBA" id="ARBA00004613"/>
    </source>
</evidence>
<sequence length="352" mass="36814">MAKVTLSDDIVDGLRLVNMFDPDAAFDYGTSTRTSLVSDDGYRLSLAGRDFAYTSSNTPVDGLITDIFLYDPSGDLVARYDNLSYSLEDYYDTVVIDGRPDLFVADLLRGRDSITGGLADDKLAGYGGDDVIRGDAGDDIIDGGSGNDSLSGGTGRDTIYGDLGNDRIYGGDGSDKLYGEAGNDTIDAGFGADRIEGGSGNDRLLGGADNDYIGGGAGNDRLEGGSGNDRLFGDEGADVLIGGSGRDQLTGGSGVDAFRWYSAAEGGDRVLDFTRGVDLLQFAADGFANLTEDFDLVVGPGADPVSRNASFLFDTTNHGLYYDADGYGSGGERFIAYLDGVSTLSRGDFDIA</sequence>
<dbReference type="EMBL" id="BSFK01000016">
    <property type="protein sequence ID" value="GLK77572.1"/>
    <property type="molecule type" value="Genomic_DNA"/>
</dbReference>
<dbReference type="PRINTS" id="PR00313">
    <property type="entry name" value="CABNDNGRPT"/>
</dbReference>
<dbReference type="PANTHER" id="PTHR38340:SF1">
    <property type="entry name" value="S-LAYER PROTEIN"/>
    <property type="match status" value="1"/>
</dbReference>
<evidence type="ECO:0000313" key="4">
    <source>
        <dbReference type="Proteomes" id="UP001143364"/>
    </source>
</evidence>
<dbReference type="InterPro" id="IPR018511">
    <property type="entry name" value="Hemolysin-typ_Ca-bd_CS"/>
</dbReference>
<protein>
    <recommendedName>
        <fullName evidence="5">Hemolysin-type calcium-binding repeat-containing protein</fullName>
    </recommendedName>
</protein>
<reference evidence="3" key="1">
    <citation type="journal article" date="2014" name="Int. J. Syst. Evol. Microbiol.">
        <title>Complete genome sequence of Corynebacterium casei LMG S-19264T (=DSM 44701T), isolated from a smear-ripened cheese.</title>
        <authorList>
            <consortium name="US DOE Joint Genome Institute (JGI-PGF)"/>
            <person name="Walter F."/>
            <person name="Albersmeier A."/>
            <person name="Kalinowski J."/>
            <person name="Ruckert C."/>
        </authorList>
    </citation>
    <scope>NUCLEOTIDE SEQUENCE</scope>
    <source>
        <strain evidence="3">VKM B-2555</strain>
    </source>
</reference>
<gene>
    <name evidence="3" type="ORF">GCM10008171_28260</name>
</gene>
<dbReference type="PANTHER" id="PTHR38340">
    <property type="entry name" value="S-LAYER PROTEIN"/>
    <property type="match status" value="1"/>
</dbReference>
<proteinExistence type="predicted"/>